<comment type="cofactor">
    <cofactor evidence="1 10">
        <name>FAD</name>
        <dbReference type="ChEBI" id="CHEBI:57692"/>
    </cofactor>
</comment>
<dbReference type="AlphaFoldDB" id="A0A163DI89"/>
<keyword evidence="10 11" id="KW-0472">Membrane</keyword>
<comment type="similarity">
    <text evidence="10">Belongs to the aromatic-ring hydroxylase family. KMO subfamily.</text>
</comment>
<dbReference type="GO" id="GO:0019805">
    <property type="term" value="P:quinolinate biosynthetic process"/>
    <property type="evidence" value="ECO:0007669"/>
    <property type="project" value="UniProtKB-UniRule"/>
</dbReference>
<comment type="subcellular location">
    <subcellularLocation>
        <location evidence="10">Mitochondrion outer membrane</location>
    </subcellularLocation>
</comment>
<proteinExistence type="inferred from homology"/>
<dbReference type="EC" id="1.14.13.9" evidence="10"/>
<keyword evidence="6 10" id="KW-0560">Oxidoreductase</keyword>
<evidence type="ECO:0000256" key="8">
    <source>
        <dbReference type="ARBA" id="ARBA00023128"/>
    </source>
</evidence>
<dbReference type="EMBL" id="KV440986">
    <property type="protein sequence ID" value="OAD71410.1"/>
    <property type="molecule type" value="Genomic_DNA"/>
</dbReference>
<dbReference type="STRING" id="763407.A0A163DI89"/>
<dbReference type="GO" id="GO:0005741">
    <property type="term" value="C:mitochondrial outer membrane"/>
    <property type="evidence" value="ECO:0007669"/>
    <property type="project" value="UniProtKB-SubCell"/>
</dbReference>
<keyword evidence="7 10" id="KW-0503">Monooxygenase</keyword>
<keyword evidence="8 10" id="KW-0496">Mitochondrion</keyword>
<dbReference type="PANTHER" id="PTHR46028">
    <property type="entry name" value="KYNURENINE 3-MONOOXYGENASE"/>
    <property type="match status" value="1"/>
</dbReference>
<feature type="domain" description="FAD-binding" evidence="12">
    <location>
        <begin position="9"/>
        <end position="188"/>
    </location>
</feature>
<keyword evidence="2 10" id="KW-0285">Flavoprotein</keyword>
<keyword evidence="14" id="KW-1185">Reference proteome</keyword>
<evidence type="ECO:0000256" key="11">
    <source>
        <dbReference type="SAM" id="Phobius"/>
    </source>
</evidence>
<keyword evidence="11" id="KW-1133">Transmembrane helix</keyword>
<dbReference type="RefSeq" id="XP_018289450.1">
    <property type="nucleotide sequence ID" value="XM_018429683.1"/>
</dbReference>
<reference evidence="14" key="1">
    <citation type="submission" date="2015-06" db="EMBL/GenBank/DDBJ databases">
        <title>Expansion of signal transduction pathways in fungi by whole-genome duplication.</title>
        <authorList>
            <consortium name="DOE Joint Genome Institute"/>
            <person name="Corrochano L.M."/>
            <person name="Kuo A."/>
            <person name="Marcet-Houben M."/>
            <person name="Polaino S."/>
            <person name="Salamov A."/>
            <person name="Villalobos J.M."/>
            <person name="Alvarez M.I."/>
            <person name="Avalos J."/>
            <person name="Benito E.P."/>
            <person name="Benoit I."/>
            <person name="Burger G."/>
            <person name="Camino L.P."/>
            <person name="Canovas D."/>
            <person name="Cerda-Olmedo E."/>
            <person name="Cheng J.-F."/>
            <person name="Dominguez A."/>
            <person name="Elias M."/>
            <person name="Eslava A.P."/>
            <person name="Glaser F."/>
            <person name="Grimwood J."/>
            <person name="Gutierrez G."/>
            <person name="Heitman J."/>
            <person name="Henrissat B."/>
            <person name="Iturriaga E.A."/>
            <person name="Lang B.F."/>
            <person name="Lavin J.L."/>
            <person name="Lee S."/>
            <person name="Li W."/>
            <person name="Lindquist E."/>
            <person name="Lopez-Garcia S."/>
            <person name="Luque E.M."/>
            <person name="Marcos A.T."/>
            <person name="Martin J."/>
            <person name="McCluskey K."/>
            <person name="Medina H.R."/>
            <person name="Miralles-Duran A."/>
            <person name="Miyazaki A."/>
            <person name="Munoz-Torres E."/>
            <person name="Oguiza J.A."/>
            <person name="Ohm R."/>
            <person name="Olmedo M."/>
            <person name="Orejas M."/>
            <person name="Ortiz-Castellanos L."/>
            <person name="Pisabarro A.G."/>
            <person name="Rodriguez-Romero J."/>
            <person name="Ruiz-Herrera J."/>
            <person name="Ruiz-Vazquez R."/>
            <person name="Sanz C."/>
            <person name="Schackwitz W."/>
            <person name="Schmutz J."/>
            <person name="Shahriari M."/>
            <person name="Shelest E."/>
            <person name="Silva-Franco F."/>
            <person name="Soanes D."/>
            <person name="Syed K."/>
            <person name="Tagua V.G."/>
            <person name="Talbot N.J."/>
            <person name="Thon M."/>
            <person name="De vries R.P."/>
            <person name="Wiebenga A."/>
            <person name="Yadav J.S."/>
            <person name="Braun E.L."/>
            <person name="Baker S."/>
            <person name="Garre V."/>
            <person name="Horwitz B."/>
            <person name="Torres-Martinez S."/>
            <person name="Idnurm A."/>
            <person name="Herrera-Estrella A."/>
            <person name="Gabaldon T."/>
            <person name="Grigoriev I.V."/>
        </authorList>
    </citation>
    <scope>NUCLEOTIDE SEQUENCE [LARGE SCALE GENOMIC DNA]</scope>
    <source>
        <strain evidence="14">NRRL 1555(-)</strain>
    </source>
</reference>
<evidence type="ECO:0000256" key="7">
    <source>
        <dbReference type="ARBA" id="ARBA00023033"/>
    </source>
</evidence>
<dbReference type="GeneID" id="28990589"/>
<dbReference type="UniPathway" id="UPA00253">
    <property type="reaction ID" value="UER00328"/>
</dbReference>
<comment type="function">
    <text evidence="10">Catalyzes the hydroxylation of L-kynurenine (L-Kyn) to form 3-hydroxy-L-kynurenine (L-3OHKyn). Required for synthesis of quinolinic acid.</text>
</comment>
<dbReference type="InterPro" id="IPR027545">
    <property type="entry name" value="Kynurenine_monooxygenase"/>
</dbReference>
<evidence type="ECO:0000313" key="14">
    <source>
        <dbReference type="Proteomes" id="UP000077315"/>
    </source>
</evidence>
<dbReference type="GO" id="GO:0070189">
    <property type="term" value="P:kynurenine metabolic process"/>
    <property type="evidence" value="ECO:0007669"/>
    <property type="project" value="TreeGrafter"/>
</dbReference>
<dbReference type="HAMAP" id="MF_01971">
    <property type="entry name" value="Kynurenine_monooxygenase"/>
    <property type="match status" value="1"/>
</dbReference>
<dbReference type="SUPFAM" id="SSF51905">
    <property type="entry name" value="FAD/NAD(P)-binding domain"/>
    <property type="match status" value="1"/>
</dbReference>
<dbReference type="GO" id="GO:0006569">
    <property type="term" value="P:L-tryptophan catabolic process"/>
    <property type="evidence" value="ECO:0007669"/>
    <property type="project" value="UniProtKB-UniRule"/>
</dbReference>
<evidence type="ECO:0000256" key="2">
    <source>
        <dbReference type="ARBA" id="ARBA00022630"/>
    </source>
</evidence>
<dbReference type="PROSITE" id="PS51257">
    <property type="entry name" value="PROKAR_LIPOPROTEIN"/>
    <property type="match status" value="1"/>
</dbReference>
<feature type="transmembrane region" description="Helical" evidence="11">
    <location>
        <begin position="231"/>
        <end position="251"/>
    </location>
</feature>
<organism evidence="13 14">
    <name type="scientific">Phycomyces blakesleeanus (strain ATCC 8743b / DSM 1359 / FGSC 10004 / NBRC 33097 / NRRL 1555)</name>
    <dbReference type="NCBI Taxonomy" id="763407"/>
    <lineage>
        <taxon>Eukaryota</taxon>
        <taxon>Fungi</taxon>
        <taxon>Fungi incertae sedis</taxon>
        <taxon>Mucoromycota</taxon>
        <taxon>Mucoromycotina</taxon>
        <taxon>Mucoromycetes</taxon>
        <taxon>Mucorales</taxon>
        <taxon>Phycomycetaceae</taxon>
        <taxon>Phycomyces</taxon>
    </lineage>
</organism>
<dbReference type="InParanoid" id="A0A163DI89"/>
<dbReference type="FunFam" id="3.50.50.60:FF:000129">
    <property type="entry name" value="Kynurenine 3-monooxygenase"/>
    <property type="match status" value="1"/>
</dbReference>
<sequence>MSDIKHPATVAIVGAGLVGCLNAIYFAQRGWNVVLYEHRKDMRLPEEKINQRGRSINLAVSERGLSALRKVDMGLEEIVLGAAVPMRARMVHLGKDTQTSQAYSVHGEHINAVDRGRLNELLLNVVGDLPNVRLGFEHHLLHANLENGTMEFSVGPEKIKVFKTADLVIGTDGAYSKTRSQMMRSMRMQYSQEYIDTAYCELSMPPAKDEQGNDTYALDPNHLHIWPRHTFMLIALPNLASTFFFLFFFFLDHSFTCTLFMPFEMFESINTSEKLLEFFQENFPDSIPLIGTKRLVEDYFANQKGSLINIKTSPHNFKDKALILGDAAHAMVPFYGQGMNCGFQDVEVLHEILDKHNVLPSKHENGKIDDLEAALDEYSRVHVKDTHAICDLALYNHYEMQSAVTSVRYLARKKLEGILHIVMPRVVIPLYTMVSFTTMPYSQAIQRWNRQSFWLNTIVGTMAIGTVTAMSYFTVKNKVSVSVPDIIQSVAQLSGFI</sequence>
<dbReference type="GO" id="GO:0004502">
    <property type="term" value="F:kynurenine 3-monooxygenase activity"/>
    <property type="evidence" value="ECO:0007669"/>
    <property type="project" value="UniProtKB-UniRule"/>
</dbReference>
<keyword evidence="3 10" id="KW-0662">Pyridine nucleotide biosynthesis</keyword>
<dbReference type="Proteomes" id="UP000077315">
    <property type="component" value="Unassembled WGS sequence"/>
</dbReference>
<dbReference type="Pfam" id="PF01494">
    <property type="entry name" value="FAD_binding_3"/>
    <property type="match status" value="2"/>
</dbReference>
<dbReference type="Gene3D" id="3.50.50.60">
    <property type="entry name" value="FAD/NAD(P)-binding domain"/>
    <property type="match status" value="1"/>
</dbReference>
<gene>
    <name evidence="10" type="primary">BNA4</name>
    <name evidence="13" type="ORF">PHYBLDRAFT_134907</name>
</gene>
<evidence type="ECO:0000256" key="9">
    <source>
        <dbReference type="ARBA" id="ARBA00047818"/>
    </source>
</evidence>
<feature type="domain" description="FAD-binding" evidence="12">
    <location>
        <begin position="315"/>
        <end position="353"/>
    </location>
</feature>
<dbReference type="GO" id="GO:0071949">
    <property type="term" value="F:FAD binding"/>
    <property type="evidence" value="ECO:0007669"/>
    <property type="project" value="InterPro"/>
</dbReference>
<protein>
    <recommendedName>
        <fullName evidence="10">Kynurenine 3-monooxygenase</fullName>
        <ecNumber evidence="10">1.14.13.9</ecNumber>
    </recommendedName>
    <alternativeName>
        <fullName evidence="10">Biosynthesis of nicotinic acid protein 4</fullName>
    </alternativeName>
    <alternativeName>
        <fullName evidence="10">Kynurenine 3-hydroxylase</fullName>
    </alternativeName>
</protein>
<dbReference type="PRINTS" id="PR00420">
    <property type="entry name" value="RNGMNOXGNASE"/>
</dbReference>
<keyword evidence="11" id="KW-0812">Transmembrane</keyword>
<keyword evidence="10" id="KW-1000">Mitochondrion outer membrane</keyword>
<comment type="pathway">
    <text evidence="10">Cofactor biosynthesis; NAD(+) biosynthesis; quinolinate from L-kynurenine: step 1/3.</text>
</comment>
<feature type="transmembrane region" description="Helical" evidence="11">
    <location>
        <begin position="6"/>
        <end position="27"/>
    </location>
</feature>
<evidence type="ECO:0000313" key="13">
    <source>
        <dbReference type="EMBL" id="OAD71410.1"/>
    </source>
</evidence>
<dbReference type="InterPro" id="IPR002938">
    <property type="entry name" value="FAD-bd"/>
</dbReference>
<dbReference type="GO" id="GO:0034354">
    <property type="term" value="P:'de novo' NAD+ biosynthetic process from L-tryptophan"/>
    <property type="evidence" value="ECO:0007669"/>
    <property type="project" value="UniProtKB-UniRule"/>
</dbReference>
<keyword evidence="4 10" id="KW-0274">FAD</keyword>
<dbReference type="GO" id="GO:0043420">
    <property type="term" value="P:anthranilate metabolic process"/>
    <property type="evidence" value="ECO:0007669"/>
    <property type="project" value="UniProtKB-UniRule"/>
</dbReference>
<comment type="catalytic activity">
    <reaction evidence="9 10">
        <text>L-kynurenine + NADPH + O2 + H(+) = 3-hydroxy-L-kynurenine + NADP(+) + H2O</text>
        <dbReference type="Rhea" id="RHEA:20545"/>
        <dbReference type="ChEBI" id="CHEBI:15377"/>
        <dbReference type="ChEBI" id="CHEBI:15378"/>
        <dbReference type="ChEBI" id="CHEBI:15379"/>
        <dbReference type="ChEBI" id="CHEBI:57783"/>
        <dbReference type="ChEBI" id="CHEBI:57959"/>
        <dbReference type="ChEBI" id="CHEBI:58125"/>
        <dbReference type="ChEBI" id="CHEBI:58349"/>
        <dbReference type="EC" id="1.14.13.9"/>
    </reaction>
</comment>
<dbReference type="InterPro" id="IPR036188">
    <property type="entry name" value="FAD/NAD-bd_sf"/>
</dbReference>
<evidence type="ECO:0000256" key="6">
    <source>
        <dbReference type="ARBA" id="ARBA00023002"/>
    </source>
</evidence>
<name>A0A163DI89_PHYB8</name>
<evidence type="ECO:0000256" key="1">
    <source>
        <dbReference type="ARBA" id="ARBA00001974"/>
    </source>
</evidence>
<evidence type="ECO:0000256" key="3">
    <source>
        <dbReference type="ARBA" id="ARBA00022642"/>
    </source>
</evidence>
<accession>A0A163DI89</accession>
<feature type="transmembrane region" description="Helical" evidence="11">
    <location>
        <begin position="453"/>
        <end position="475"/>
    </location>
</feature>
<dbReference type="OrthoDB" id="10053569at2759"/>
<evidence type="ECO:0000256" key="10">
    <source>
        <dbReference type="HAMAP-Rule" id="MF_03018"/>
    </source>
</evidence>
<evidence type="ECO:0000256" key="5">
    <source>
        <dbReference type="ARBA" id="ARBA00022857"/>
    </source>
</evidence>
<evidence type="ECO:0000259" key="12">
    <source>
        <dbReference type="Pfam" id="PF01494"/>
    </source>
</evidence>
<evidence type="ECO:0000256" key="4">
    <source>
        <dbReference type="ARBA" id="ARBA00022827"/>
    </source>
</evidence>
<dbReference type="VEuPathDB" id="FungiDB:PHYBLDRAFT_134907"/>
<keyword evidence="5 10" id="KW-0521">NADP</keyword>
<dbReference type="PANTHER" id="PTHR46028:SF2">
    <property type="entry name" value="KYNURENINE 3-MONOOXYGENASE"/>
    <property type="match status" value="1"/>
</dbReference>